<evidence type="ECO:0000256" key="6">
    <source>
        <dbReference type="SAM" id="MobiDB-lite"/>
    </source>
</evidence>
<comment type="similarity">
    <text evidence="1 5">Belongs to the 5-formyltetrahydrofolate cyclo-ligase family.</text>
</comment>
<dbReference type="Gene3D" id="3.40.50.10420">
    <property type="entry name" value="NagB/RpiA/CoA transferase-like"/>
    <property type="match status" value="1"/>
</dbReference>
<dbReference type="EMBL" id="CP003696">
    <property type="protein sequence ID" value="AGP31301.1"/>
    <property type="molecule type" value="Genomic_DNA"/>
</dbReference>
<keyword evidence="8" id="KW-1185">Reference proteome</keyword>
<organism evidence="7 8">
    <name type="scientific">Corynebacterium terpenotabidum Y-11</name>
    <dbReference type="NCBI Taxonomy" id="1200352"/>
    <lineage>
        <taxon>Bacteria</taxon>
        <taxon>Bacillati</taxon>
        <taxon>Actinomycetota</taxon>
        <taxon>Actinomycetes</taxon>
        <taxon>Mycobacteriales</taxon>
        <taxon>Corynebacteriaceae</taxon>
        <taxon>Corynebacterium</taxon>
    </lineage>
</organism>
<dbReference type="Proteomes" id="UP000014809">
    <property type="component" value="Chromosome"/>
</dbReference>
<dbReference type="NCBIfam" id="TIGR02727">
    <property type="entry name" value="MTHFS_bact"/>
    <property type="match status" value="1"/>
</dbReference>
<dbReference type="PIRSF" id="PIRSF006806">
    <property type="entry name" value="FTHF_cligase"/>
    <property type="match status" value="1"/>
</dbReference>
<evidence type="ECO:0000256" key="5">
    <source>
        <dbReference type="RuleBase" id="RU361279"/>
    </source>
</evidence>
<dbReference type="STRING" id="1200352.A606_08280"/>
<gene>
    <name evidence="7" type="ORF">A606_08280</name>
</gene>
<dbReference type="HOGENOM" id="CLU_066245_1_0_11"/>
<dbReference type="InterPro" id="IPR037171">
    <property type="entry name" value="NagB/RpiA_transferase-like"/>
</dbReference>
<dbReference type="OrthoDB" id="3242798at2"/>
<feature type="binding site" evidence="4">
    <location>
        <begin position="168"/>
        <end position="176"/>
    </location>
    <ligand>
        <name>ATP</name>
        <dbReference type="ChEBI" id="CHEBI:30616"/>
    </ligand>
</feature>
<protein>
    <recommendedName>
        <fullName evidence="5">5-formyltetrahydrofolate cyclo-ligase</fullName>
        <ecNumber evidence="5">6.3.3.2</ecNumber>
    </recommendedName>
</protein>
<evidence type="ECO:0000313" key="8">
    <source>
        <dbReference type="Proteomes" id="UP000014809"/>
    </source>
</evidence>
<keyword evidence="5" id="KW-0479">Metal-binding</keyword>
<accession>S4XFH0</accession>
<feature type="region of interest" description="Disordered" evidence="6">
    <location>
        <begin position="1"/>
        <end position="51"/>
    </location>
</feature>
<dbReference type="EC" id="6.3.3.2" evidence="5"/>
<comment type="cofactor">
    <cofactor evidence="5">
        <name>Mg(2+)</name>
        <dbReference type="ChEBI" id="CHEBI:18420"/>
    </cofactor>
</comment>
<dbReference type="GO" id="GO:0046872">
    <property type="term" value="F:metal ion binding"/>
    <property type="evidence" value="ECO:0007669"/>
    <property type="project" value="UniProtKB-KW"/>
</dbReference>
<dbReference type="SUPFAM" id="SSF100950">
    <property type="entry name" value="NagB/RpiA/CoA transferase-like"/>
    <property type="match status" value="1"/>
</dbReference>
<feature type="binding site" evidence="4">
    <location>
        <position position="84"/>
    </location>
    <ligand>
        <name>substrate</name>
    </ligand>
</feature>
<keyword evidence="2 4" id="KW-0547">Nucleotide-binding</keyword>
<dbReference type="KEGG" id="cter:A606_08280"/>
<dbReference type="GO" id="GO:0005524">
    <property type="term" value="F:ATP binding"/>
    <property type="evidence" value="ECO:0007669"/>
    <property type="project" value="UniProtKB-KW"/>
</dbReference>
<dbReference type="InterPro" id="IPR024185">
    <property type="entry name" value="FTHF_cligase-like_sf"/>
</dbReference>
<dbReference type="InterPro" id="IPR002698">
    <property type="entry name" value="FTHF_cligase"/>
</dbReference>
<dbReference type="Pfam" id="PF01812">
    <property type="entry name" value="5-FTHF_cyc-lig"/>
    <property type="match status" value="1"/>
</dbReference>
<evidence type="ECO:0000256" key="1">
    <source>
        <dbReference type="ARBA" id="ARBA00010638"/>
    </source>
</evidence>
<evidence type="ECO:0000313" key="7">
    <source>
        <dbReference type="EMBL" id="AGP31301.1"/>
    </source>
</evidence>
<reference evidence="7 8" key="1">
    <citation type="submission" date="2012-06" db="EMBL/GenBank/DDBJ databases">
        <title>Complete genome sequence of Corynebacterium terpenotabidum Y-11 (=DSM 44721).</title>
        <authorList>
            <person name="Ruckert C."/>
            <person name="Albersmeier A."/>
            <person name="Al-Dilaimi A."/>
            <person name="Szczepanowski R."/>
            <person name="Kalinowski J."/>
        </authorList>
    </citation>
    <scope>NUCLEOTIDE SEQUENCE [LARGE SCALE GENOMIC DNA]</scope>
    <source>
        <strain evidence="7 8">Y-11</strain>
    </source>
</reference>
<dbReference type="RefSeq" id="WP_020441661.1">
    <property type="nucleotide sequence ID" value="NC_021663.1"/>
</dbReference>
<dbReference type="PANTHER" id="PTHR23407">
    <property type="entry name" value="ATPASE INHIBITOR/5-FORMYLTETRAHYDROFOLATE CYCLO-LIGASE"/>
    <property type="match status" value="1"/>
</dbReference>
<dbReference type="PATRIC" id="fig|1200352.3.peg.1684"/>
<keyword evidence="3 4" id="KW-0067">ATP-binding</keyword>
<dbReference type="PANTHER" id="PTHR23407:SF1">
    <property type="entry name" value="5-FORMYLTETRAHYDROFOLATE CYCLO-LIGASE"/>
    <property type="match status" value="1"/>
</dbReference>
<evidence type="ECO:0000256" key="4">
    <source>
        <dbReference type="PIRSR" id="PIRSR006806-1"/>
    </source>
</evidence>
<keyword evidence="5" id="KW-0460">Magnesium</keyword>
<comment type="catalytic activity">
    <reaction evidence="5">
        <text>(6S)-5-formyl-5,6,7,8-tetrahydrofolate + ATP = (6R)-5,10-methenyltetrahydrofolate + ADP + phosphate</text>
        <dbReference type="Rhea" id="RHEA:10488"/>
        <dbReference type="ChEBI" id="CHEBI:30616"/>
        <dbReference type="ChEBI" id="CHEBI:43474"/>
        <dbReference type="ChEBI" id="CHEBI:57455"/>
        <dbReference type="ChEBI" id="CHEBI:57457"/>
        <dbReference type="ChEBI" id="CHEBI:456216"/>
        <dbReference type="EC" id="6.3.3.2"/>
    </reaction>
</comment>
<dbReference type="AlphaFoldDB" id="S4XFH0"/>
<sequence>MTHNSGSTGDSGDTGSAEAATAATAAKAALRSHIRAGRQRRAGADRSGRSATDAALVTHLLDELDRRDPERRAGVAAYLPLPTEPGGPDLPEAIAATGRPVWLPTVDAPGRPLRWVRWRGQELTRIGAFGIREPVPDNASEPVDTETLIGDLSSLVIPALAVGSDGVRLGQGGGFYDRTLGACASNPENHGKLMAIVDHEEFGLSVPATELDITVPVVVTDRGVFPTGPSGHNPHQ</sequence>
<feature type="binding site" evidence="4">
    <location>
        <begin position="27"/>
        <end position="31"/>
    </location>
    <ligand>
        <name>ATP</name>
        <dbReference type="ChEBI" id="CHEBI:30616"/>
    </ligand>
</feature>
<proteinExistence type="inferred from homology"/>
<feature type="binding site" evidence="4">
    <location>
        <position position="79"/>
    </location>
    <ligand>
        <name>substrate</name>
    </ligand>
</feature>
<evidence type="ECO:0000256" key="3">
    <source>
        <dbReference type="ARBA" id="ARBA00022840"/>
    </source>
</evidence>
<evidence type="ECO:0000256" key="2">
    <source>
        <dbReference type="ARBA" id="ARBA00022741"/>
    </source>
</evidence>
<dbReference type="eggNOG" id="COG0212">
    <property type="taxonomic scope" value="Bacteria"/>
</dbReference>
<dbReference type="GO" id="GO:0030272">
    <property type="term" value="F:5-formyltetrahydrofolate cyclo-ligase activity"/>
    <property type="evidence" value="ECO:0007669"/>
    <property type="project" value="UniProtKB-EC"/>
</dbReference>
<dbReference type="GO" id="GO:0009396">
    <property type="term" value="P:folic acid-containing compound biosynthetic process"/>
    <property type="evidence" value="ECO:0007669"/>
    <property type="project" value="TreeGrafter"/>
</dbReference>
<feature type="compositionally biased region" description="Low complexity" evidence="6">
    <location>
        <begin position="1"/>
        <end position="29"/>
    </location>
</feature>
<name>S4XFH0_9CORY</name>
<dbReference type="GO" id="GO:0035999">
    <property type="term" value="P:tetrahydrofolate interconversion"/>
    <property type="evidence" value="ECO:0007669"/>
    <property type="project" value="TreeGrafter"/>
</dbReference>
<feature type="compositionally biased region" description="Basic residues" evidence="6">
    <location>
        <begin position="30"/>
        <end position="41"/>
    </location>
</feature>